<accession>A0A0F9QLS8</accession>
<reference evidence="1" key="1">
    <citation type="journal article" date="2015" name="Nature">
        <title>Complex archaea that bridge the gap between prokaryotes and eukaryotes.</title>
        <authorList>
            <person name="Spang A."/>
            <person name="Saw J.H."/>
            <person name="Jorgensen S.L."/>
            <person name="Zaremba-Niedzwiedzka K."/>
            <person name="Martijn J."/>
            <person name="Lind A.E."/>
            <person name="van Eijk R."/>
            <person name="Schleper C."/>
            <person name="Guy L."/>
            <person name="Ettema T.J."/>
        </authorList>
    </citation>
    <scope>NUCLEOTIDE SEQUENCE</scope>
</reference>
<organism evidence="1">
    <name type="scientific">marine sediment metagenome</name>
    <dbReference type="NCBI Taxonomy" id="412755"/>
    <lineage>
        <taxon>unclassified sequences</taxon>
        <taxon>metagenomes</taxon>
        <taxon>ecological metagenomes</taxon>
    </lineage>
</organism>
<comment type="caution">
    <text evidence="1">The sequence shown here is derived from an EMBL/GenBank/DDBJ whole genome shotgun (WGS) entry which is preliminary data.</text>
</comment>
<dbReference type="AlphaFoldDB" id="A0A0F9QLS8"/>
<protein>
    <submittedName>
        <fullName evidence="1">Uncharacterized protein</fullName>
    </submittedName>
</protein>
<name>A0A0F9QLS8_9ZZZZ</name>
<dbReference type="EMBL" id="LAZR01001860">
    <property type="protein sequence ID" value="KKN37952.1"/>
    <property type="molecule type" value="Genomic_DNA"/>
</dbReference>
<sequence>MSKMGEGHFSIVYVGDGAGHYIKAPVLTTTQRDALTGVEGMLVFNSTTDQLEEYDGSTWEAVGQVIMTTHEAAADVHVSELLAYMLRTGRLFMPSLNAQWNTSVANGGTFTLKSLYVAANTGATGSASSLGFIYMAGTSKAGSNFEYIDWDKKAVITFPIAARQISGTHTDFVGRVQLKEAGSEGALGAKGIGVEIDVLDLYAESYGVSLAKTDIGIDLVDYQMVRVTIVHTPGVSIKWYVDDVLKVTETDTDKIPSGMSGTSGLFAVSGVNGASAGNSRIYVGVVTIWQEA</sequence>
<proteinExistence type="predicted"/>
<gene>
    <name evidence="1" type="ORF">LCGC14_0758390</name>
</gene>
<evidence type="ECO:0000313" key="1">
    <source>
        <dbReference type="EMBL" id="KKN37952.1"/>
    </source>
</evidence>